<protein>
    <recommendedName>
        <fullName evidence="7">Fungal STAND N-terminal Goodbye domain-containing protein</fullName>
    </recommendedName>
</protein>
<dbReference type="InterPro" id="IPR031350">
    <property type="entry name" value="Goodbye_dom"/>
</dbReference>
<dbReference type="Pfam" id="PF17109">
    <property type="entry name" value="Goodbye"/>
    <property type="match status" value="1"/>
</dbReference>
<feature type="region of interest" description="Disordered" evidence="2">
    <location>
        <begin position="1330"/>
        <end position="1390"/>
    </location>
</feature>
<evidence type="ECO:0000259" key="4">
    <source>
        <dbReference type="Pfam" id="PF24883"/>
    </source>
</evidence>
<keyword evidence="1" id="KW-0677">Repeat</keyword>
<name>A0A086STE4_HAPC1</name>
<dbReference type="EMBL" id="JPKY01000221">
    <property type="protein sequence ID" value="KFH40376.1"/>
    <property type="molecule type" value="Genomic_DNA"/>
</dbReference>
<dbReference type="InterPro" id="IPR056884">
    <property type="entry name" value="NPHP3-like_N"/>
</dbReference>
<dbReference type="Proteomes" id="UP000029964">
    <property type="component" value="Unassembled WGS sequence"/>
</dbReference>
<keyword evidence="6" id="KW-1185">Reference proteome</keyword>
<dbReference type="HOGENOM" id="CLU_002382_0_0_1"/>
<dbReference type="PANTHER" id="PTHR10039">
    <property type="entry name" value="AMELOGENIN"/>
    <property type="match status" value="1"/>
</dbReference>
<reference evidence="6" key="1">
    <citation type="journal article" date="2014" name="Genome Announc.">
        <title>Genome sequence and annotation of Acremonium chrysogenum, producer of the beta-lactam antibiotic cephalosporin C.</title>
        <authorList>
            <person name="Terfehr D."/>
            <person name="Dahlmann T.A."/>
            <person name="Specht T."/>
            <person name="Zadra I."/>
            <person name="Kuernsteiner H."/>
            <person name="Kueck U."/>
        </authorList>
    </citation>
    <scope>NUCLEOTIDE SEQUENCE [LARGE SCALE GENOMIC DNA]</scope>
    <source>
        <strain evidence="6">ATCC 11550 / CBS 779.69 / DSM 880 / IAM 14645 / JCM 23072 / IMI 49137</strain>
    </source>
</reference>
<feature type="region of interest" description="Disordered" evidence="2">
    <location>
        <begin position="974"/>
        <end position="1003"/>
    </location>
</feature>
<accession>A0A086STE4</accession>
<comment type="caution">
    <text evidence="5">The sequence shown here is derived from an EMBL/GenBank/DDBJ whole genome shotgun (WGS) entry which is preliminary data.</text>
</comment>
<feature type="domain" description="Fungal STAND N-terminal Goodbye" evidence="3">
    <location>
        <begin position="20"/>
        <end position="139"/>
    </location>
</feature>
<organism evidence="5 6">
    <name type="scientific">Hapsidospora chrysogenum (strain ATCC 11550 / CBS 779.69 / DSM 880 / IAM 14645 / JCM 23072 / IMI 49137)</name>
    <name type="common">Acremonium chrysogenum</name>
    <dbReference type="NCBI Taxonomy" id="857340"/>
    <lineage>
        <taxon>Eukaryota</taxon>
        <taxon>Fungi</taxon>
        <taxon>Dikarya</taxon>
        <taxon>Ascomycota</taxon>
        <taxon>Pezizomycotina</taxon>
        <taxon>Sordariomycetes</taxon>
        <taxon>Hypocreomycetidae</taxon>
        <taxon>Hypocreales</taxon>
        <taxon>Bionectriaceae</taxon>
        <taxon>Hapsidospora</taxon>
    </lineage>
</organism>
<evidence type="ECO:0000313" key="6">
    <source>
        <dbReference type="Proteomes" id="UP000029964"/>
    </source>
</evidence>
<evidence type="ECO:0000256" key="1">
    <source>
        <dbReference type="ARBA" id="ARBA00022737"/>
    </source>
</evidence>
<proteinExistence type="predicted"/>
<evidence type="ECO:0000259" key="3">
    <source>
        <dbReference type="Pfam" id="PF17109"/>
    </source>
</evidence>
<dbReference type="SUPFAM" id="SSF52540">
    <property type="entry name" value="P-loop containing nucleoside triphosphate hydrolases"/>
    <property type="match status" value="1"/>
</dbReference>
<evidence type="ECO:0000256" key="2">
    <source>
        <dbReference type="SAM" id="MobiDB-lite"/>
    </source>
</evidence>
<sequence length="1508" mass="171001">MGFNHNDIMLNDDTDVGMLWQEALIVYHEECGTDLQAMPLSRRNLTHIKAEQDRQLLLFSGYRHDKGKVDRLRSLISANSDIVLSVASHIATAASSAFPPSSALLTAFNYVMSASKAVSEDYDMIVSFFDIMNSFLERISLLESRKPSDRQFNRFLVNVFSAMLTLSAIARKCRMKGRLRKWAKALVDGSDPKLKGAFDALHMHIQRFESVVMLTTLKHTLEGGKKLDAIGDNVKRIQDGVERNITLTEDAATTSHEILTVVTRQEERGVEYTAGLHQVMKTLNKMSRPKDASNQLHVVDAGARKSIAMRILDGAFDYIPEERGGLAAFESYYIEGTCEWFRAQDVYMGLERGTVRLLCVSGPAGMGKSTLAYTVVKSLQEEFIDDTTVSVAYCFFMEDDWRRHVTQMLQSCVMQIAGRDTSYREQAVAEVQMWDKLRDRGQVSGSLHMNNDKMWELFYRTKFSDKTGRRLFLVLDAVDEVVKEDYSFIETILEEVATSEDLKIQVIFTSESRGPKAVPKASGAEVFELTKDLIMPDIQTIIMDRLKRVERLRKLTQGVKRMIVTKLSKKADILRQFFAWLAYTTDHLSIGPANKLLRYISKDTTIDVDEEVEQGCSRAQLTCGGQEDGDTCTEDLNDELYEDEDGDLDDFLLVVGSQEKGLRNYFRPSENSTEDRLRMTEREGHLAVLRIIESILCTETERWDDVQENILRGYASTGWRRHLRAIDREKLTQEERASLSESIYRILSNRGGSLKKPERHYSVWDSRQRLPCVFGDTEEEIEATLSCLHEWASSLTQASPSLVSEATLGWLQQVARNPKELFIQAAEIHVRNWFQRFELDEEDKVSNPFRFAHYALCQAKSLPSLQQNETLIGYLSGCGSDGEVDRYTSWDPEPNIIVSSALPHIDLTAQGYLSVALSMLQADMYESSLEQLHLAIPLAATDLELMEIYMRMAEVIVHEAWDARRIQSRPFYPAKGENEASLDGTDRPGSETSDSVDGAHKEKHERKYEEWASRALHAATKAADIALKLPETAMEDTRVRNLVGAIWMYKATAELMSGDATNTIAYCQRVAKYLTARSIYWDFYVLDLLEESNRWTTLLEVINTFSMERGNGFSGFMCCYRDAIHRAAKATGRIEYVLEQYEDTVSSRSRMSSGGGDFLIGYARFCHDVVATPEGTSKAKELLENVIDAEGSSEHITEAFFCLSDILLEEFHHATLGEEKREAYDRMQDVMRRVSESMGAEFDPTQSQTVIPLAHMARKMDAIEFQRGVEKTFQGCVAALTDETGWNDRLSLRMLARVLAIMGLERDAQIAATSQVYVLNMDIYRREQDADLSQSDDGSIELGGIKMTGTSDIADDETKEMADQDATSSNNSVAPDPSHAGTDPPGPDEGDFYWRSGDVHCVDCKGDWMQWSQSPQLYLCYYCAELELCQECFDKRARRIAGEASDDWRVFCPEGHKHVRLPVEGWEGIRDGVLWLGGGKKVPFTEWLDEIKEKKWPEAWAKFWSEER</sequence>
<dbReference type="STRING" id="857340.A0A086STE4"/>
<dbReference type="InterPro" id="IPR027417">
    <property type="entry name" value="P-loop_NTPase"/>
</dbReference>
<dbReference type="Gene3D" id="3.40.50.300">
    <property type="entry name" value="P-loop containing nucleotide triphosphate hydrolases"/>
    <property type="match status" value="1"/>
</dbReference>
<evidence type="ECO:0000313" key="5">
    <source>
        <dbReference type="EMBL" id="KFH40376.1"/>
    </source>
</evidence>
<dbReference type="PANTHER" id="PTHR10039:SF17">
    <property type="entry name" value="FUNGAL STAND N-TERMINAL GOODBYE DOMAIN-CONTAINING PROTEIN-RELATED"/>
    <property type="match status" value="1"/>
</dbReference>
<feature type="domain" description="Nephrocystin 3-like N-terminal" evidence="4">
    <location>
        <begin position="336"/>
        <end position="510"/>
    </location>
</feature>
<evidence type="ECO:0008006" key="7">
    <source>
        <dbReference type="Google" id="ProtNLM"/>
    </source>
</evidence>
<dbReference type="OrthoDB" id="5150251at2759"/>
<dbReference type="Pfam" id="PF24883">
    <property type="entry name" value="NPHP3_N"/>
    <property type="match status" value="1"/>
</dbReference>
<gene>
    <name evidence="5" type="ORF">ACRE_089620</name>
</gene>